<dbReference type="InterPro" id="IPR007539">
    <property type="entry name" value="DUF551"/>
</dbReference>
<organism evidence="3 4">
    <name type="scientific">Klebsiella grimontii</name>
    <dbReference type="NCBI Taxonomy" id="2058152"/>
    <lineage>
        <taxon>Bacteria</taxon>
        <taxon>Pseudomonadati</taxon>
        <taxon>Pseudomonadota</taxon>
        <taxon>Gammaproteobacteria</taxon>
        <taxon>Enterobacterales</taxon>
        <taxon>Enterobacteriaceae</taxon>
        <taxon>Klebsiella/Raoultella group</taxon>
        <taxon>Klebsiella</taxon>
    </lineage>
</organism>
<evidence type="ECO:0000313" key="4">
    <source>
        <dbReference type="Proteomes" id="UP001458070"/>
    </source>
</evidence>
<dbReference type="EMBL" id="JBCGEM010000050">
    <property type="protein sequence ID" value="MEM0627913.1"/>
    <property type="molecule type" value="Genomic_DNA"/>
</dbReference>
<evidence type="ECO:0000256" key="1">
    <source>
        <dbReference type="SAM" id="MobiDB-lite"/>
    </source>
</evidence>
<dbReference type="Pfam" id="PF04448">
    <property type="entry name" value="DUF551"/>
    <property type="match status" value="1"/>
</dbReference>
<evidence type="ECO:0000313" key="3">
    <source>
        <dbReference type="EMBL" id="MEM0627913.1"/>
    </source>
</evidence>
<gene>
    <name evidence="3" type="ORF">AAFL32_29000</name>
</gene>
<evidence type="ECO:0000259" key="2">
    <source>
        <dbReference type="Pfam" id="PF04448"/>
    </source>
</evidence>
<sequence length="332" mass="37413">MTKSTITRERIQRIIRAINSEAYDEEEIRGWLSSDEIMELSRMALAAMDSSESVELPLDYLQGHKDGLEFASQLAEANHPETGDWLYDDPIELAKAIRKGPDMPPAQPAADSEPDRNPVLAYADSYRDMAKQGVESVPIWSVITDLERNIAPLYRHAQPVPVVPYDFDFDRFNDVVWLECVASNPHMHSPTTSIIARVALELNKRILAGNSPVIPDGWTCNDKANAALMMLDRIETVDPVDDDRVDGIKRIVRELAAAPHDTPALNSLQSVDSVAGKWIPVSERMPENDVSVLTFDGMYRRVHHAMYGHWQCWEPEKITHWIPLPAAPQEVE</sequence>
<accession>A0ABU9PCW4</accession>
<feature type="region of interest" description="Disordered" evidence="1">
    <location>
        <begin position="98"/>
        <end position="117"/>
    </location>
</feature>
<name>A0ABU9PCW4_9ENTR</name>
<proteinExistence type="predicted"/>
<protein>
    <submittedName>
        <fullName evidence="3">DUF551 domain-containing protein</fullName>
    </submittedName>
</protein>
<dbReference type="RefSeq" id="WP_342701958.1">
    <property type="nucleotide sequence ID" value="NZ_JBCGEK010000048.1"/>
</dbReference>
<keyword evidence="4" id="KW-1185">Reference proteome</keyword>
<feature type="domain" description="DUF551" evidence="2">
    <location>
        <begin position="277"/>
        <end position="329"/>
    </location>
</feature>
<reference evidence="3 4" key="1">
    <citation type="submission" date="2024-04" db="EMBL/GenBank/DDBJ databases">
        <title>Draft genome assemblies of urinary isolates.</title>
        <authorList>
            <person name="Appleberry H."/>
            <person name="Kula A."/>
            <person name="Wolfe A.J."/>
            <person name="Putonti C."/>
        </authorList>
    </citation>
    <scope>NUCLEOTIDE SEQUENCE [LARGE SCALE GENOMIC DNA]</scope>
    <source>
        <strain evidence="3 4">UMB12529</strain>
    </source>
</reference>
<comment type="caution">
    <text evidence="3">The sequence shown here is derived from an EMBL/GenBank/DDBJ whole genome shotgun (WGS) entry which is preliminary data.</text>
</comment>
<dbReference type="Proteomes" id="UP001458070">
    <property type="component" value="Unassembled WGS sequence"/>
</dbReference>